<dbReference type="AlphaFoldDB" id="A0A4Q0LVF3"/>
<reference evidence="1 2" key="1">
    <citation type="submission" date="2019-01" db="EMBL/GenBank/DDBJ databases">
        <title>The genome sequence of Lactobacillus crispatus L49.</title>
        <authorList>
            <person name="Zhong J."/>
            <person name="Zhang J."/>
        </authorList>
    </citation>
    <scope>NUCLEOTIDE SEQUENCE [LARGE SCALE GENOMIC DNA]</scope>
    <source>
        <strain evidence="1 2">L49</strain>
    </source>
</reference>
<dbReference type="Proteomes" id="UP000289808">
    <property type="component" value="Unassembled WGS sequence"/>
</dbReference>
<evidence type="ECO:0000313" key="2">
    <source>
        <dbReference type="Proteomes" id="UP000289808"/>
    </source>
</evidence>
<protein>
    <submittedName>
        <fullName evidence="1">Enterobactin-iron receptor</fullName>
    </submittedName>
</protein>
<dbReference type="RefSeq" id="WP_101885630.1">
    <property type="nucleotide sequence ID" value="NZ_CP114552.1"/>
</dbReference>
<dbReference type="EMBL" id="SCLX01000009">
    <property type="protein sequence ID" value="RXF59169.1"/>
    <property type="molecule type" value="Genomic_DNA"/>
</dbReference>
<organism evidence="1 2">
    <name type="scientific">Lactobacillus crispatus</name>
    <dbReference type="NCBI Taxonomy" id="47770"/>
    <lineage>
        <taxon>Bacteria</taxon>
        <taxon>Bacillati</taxon>
        <taxon>Bacillota</taxon>
        <taxon>Bacilli</taxon>
        <taxon>Lactobacillales</taxon>
        <taxon>Lactobacillaceae</taxon>
        <taxon>Lactobacillus</taxon>
    </lineage>
</organism>
<comment type="caution">
    <text evidence="1">The sequence shown here is derived from an EMBL/GenBank/DDBJ whole genome shotgun (WGS) entry which is preliminary data.</text>
</comment>
<keyword evidence="1" id="KW-0675">Receptor</keyword>
<evidence type="ECO:0000313" key="1">
    <source>
        <dbReference type="EMBL" id="RXF59169.1"/>
    </source>
</evidence>
<gene>
    <name evidence="1" type="ORF">ERD32_02445</name>
</gene>
<accession>A0A4Q0LVF3</accession>
<proteinExistence type="predicted"/>
<sequence length="157" mass="17617">MALTINGKKVLGYALGENEFLNGNGAENLNIFYIDGDNNSEWNHQSFTIDMTKYFSQADAKYSDVQYYQIIVKVFYQDANNNTLENNFHTPLLKHGEINNKRSDNEGSTGAMSVWFTDNTTLAVRTKSDYDDTLGYSYTNLVLAVYGFTSQDVGAGL</sequence>
<name>A0A4Q0LVF3_9LACO</name>